<dbReference type="GeneID" id="9826785"/>
<dbReference type="KEGG" id="crq:GCK72_017328"/>
<dbReference type="FunCoup" id="E3N1U3">
    <property type="interactions" value="1679"/>
</dbReference>
<dbReference type="RefSeq" id="XP_003097619.2">
    <property type="nucleotide sequence ID" value="XM_003097571.2"/>
</dbReference>
<dbReference type="AlphaFoldDB" id="E3N1U3"/>
<keyword evidence="2" id="KW-1185">Reference proteome</keyword>
<name>E3N1U3_CAERE</name>
<dbReference type="EMBL" id="DS268510">
    <property type="protein sequence ID" value="EFO83872.1"/>
    <property type="molecule type" value="Genomic_DNA"/>
</dbReference>
<proteinExistence type="predicted"/>
<dbReference type="OrthoDB" id="5854834at2759"/>
<dbReference type="OMA" id="IMVEMAI"/>
<accession>E3N1U3</accession>
<evidence type="ECO:0000313" key="2">
    <source>
        <dbReference type="Proteomes" id="UP000008281"/>
    </source>
</evidence>
<gene>
    <name evidence="1" type="ORF">CRE_14873</name>
</gene>
<protein>
    <recommendedName>
        <fullName evidence="3">F-box domain-containing protein</fullName>
    </recommendedName>
</protein>
<dbReference type="SUPFAM" id="SSF52047">
    <property type="entry name" value="RNI-like"/>
    <property type="match status" value="1"/>
</dbReference>
<sequence>MTANYDKTTASVYHNDFLMRQIIGNVEQFKDRNYLELTSRRLRELCLTTPITRRKTYAIRSEDKYFPSLFHLLGHPRRSWPRLTVSTCSDTPEEEKTEILAYTWKNLSENGELFFDGVRKRLLNQITEFEAFHRFSWKVLQNLQRFPKLNRIIVHNARGSLDESEADEELETTFLERIESLHLVLNRDFCVEIAKIKRLIGPNLTDFSCQINPIQSRNQWFIEEIMVEMAIQNVKLNTCRLHFPNSSFPRHLVVAICQFMAERTEIIQVSMGSDVIHTLIGTVPAIRIQFSTAEDETLKLLVDACPVMFQKAEIVKITDIFPENVVQIVEMMPKLYSVREMMIGCTYHRDRLHPIDQIIGSLPLSLRSLHLDNCKMTPSSIDYLIIRNGKSLENLKLTRNGSCNTSTNFLKILEGFPELRNLKVDMTIPHLMFKKIVEHRNLRKLEGVVKRAPPEQNMQILRQHFRHVILKKVDRHKQNLIISDRIS</sequence>
<evidence type="ECO:0000313" key="1">
    <source>
        <dbReference type="EMBL" id="EFO83872.1"/>
    </source>
</evidence>
<dbReference type="Proteomes" id="UP000008281">
    <property type="component" value="Unassembled WGS sequence"/>
</dbReference>
<dbReference type="InterPro" id="IPR032675">
    <property type="entry name" value="LRR_dom_sf"/>
</dbReference>
<evidence type="ECO:0008006" key="3">
    <source>
        <dbReference type="Google" id="ProtNLM"/>
    </source>
</evidence>
<dbReference type="HOGENOM" id="CLU_031418_0_0_1"/>
<dbReference type="InParanoid" id="E3N1U3"/>
<dbReference type="eggNOG" id="ENOG502RIJE">
    <property type="taxonomic scope" value="Eukaryota"/>
</dbReference>
<reference evidence="1" key="1">
    <citation type="submission" date="2007-07" db="EMBL/GenBank/DDBJ databases">
        <title>PCAP assembly of the Caenorhabditis remanei genome.</title>
        <authorList>
            <consortium name="The Caenorhabditis remanei Sequencing Consortium"/>
            <person name="Wilson R.K."/>
        </authorList>
    </citation>
    <scope>NUCLEOTIDE SEQUENCE [LARGE SCALE GENOMIC DNA]</scope>
    <source>
        <strain evidence="1">PB4641</strain>
    </source>
</reference>
<dbReference type="Gene3D" id="3.80.10.10">
    <property type="entry name" value="Ribonuclease Inhibitor"/>
    <property type="match status" value="1"/>
</dbReference>
<dbReference type="CTD" id="9826785"/>
<organism evidence="2">
    <name type="scientific">Caenorhabditis remanei</name>
    <name type="common">Caenorhabditis vulgaris</name>
    <dbReference type="NCBI Taxonomy" id="31234"/>
    <lineage>
        <taxon>Eukaryota</taxon>
        <taxon>Metazoa</taxon>
        <taxon>Ecdysozoa</taxon>
        <taxon>Nematoda</taxon>
        <taxon>Chromadorea</taxon>
        <taxon>Rhabditida</taxon>
        <taxon>Rhabditina</taxon>
        <taxon>Rhabditomorpha</taxon>
        <taxon>Rhabditoidea</taxon>
        <taxon>Rhabditidae</taxon>
        <taxon>Peloderinae</taxon>
        <taxon>Caenorhabditis</taxon>
    </lineage>
</organism>